<name>A0A7D5ZIK2_9NEIS</name>
<dbReference type="KEGG" id="cfon:HZU75_13435"/>
<dbReference type="RefSeq" id="WP_180306527.1">
    <property type="nucleotide sequence ID" value="NZ_CP058952.1"/>
</dbReference>
<reference evidence="1 2" key="1">
    <citation type="journal article" date="2016" name="Int. J. Syst. Evol. Microbiol.">
        <title>Chitinibacter fontanus sp. nov., isolated from a spring.</title>
        <authorList>
            <person name="Sheu S.Y."/>
            <person name="Li Y.S."/>
            <person name="Young C.C."/>
            <person name="Chen W.M."/>
        </authorList>
    </citation>
    <scope>NUCLEOTIDE SEQUENCE [LARGE SCALE GENOMIC DNA]</scope>
    <source>
        <strain evidence="1 2">STM-7</strain>
    </source>
</reference>
<keyword evidence="2" id="KW-1185">Reference proteome</keyword>
<accession>A0A7D5ZIK2</accession>
<gene>
    <name evidence="1" type="ORF">HZU75_13435</name>
</gene>
<organism evidence="1 2">
    <name type="scientific">Chitinibacter fontanus</name>
    <dbReference type="NCBI Taxonomy" id="1737446"/>
    <lineage>
        <taxon>Bacteria</taxon>
        <taxon>Pseudomonadati</taxon>
        <taxon>Pseudomonadota</taxon>
        <taxon>Betaproteobacteria</taxon>
        <taxon>Neisseriales</taxon>
        <taxon>Chitinibacteraceae</taxon>
        <taxon>Chitinibacter</taxon>
    </lineage>
</organism>
<dbReference type="AlphaFoldDB" id="A0A7D5ZIK2"/>
<evidence type="ECO:0000313" key="1">
    <source>
        <dbReference type="EMBL" id="QLI82447.1"/>
    </source>
</evidence>
<sequence>MTLLLGMAAIVGGVLLFNYFFPFMPWTKQEWLALPTESEYRQRHPTACNGERTHCVKCGGEQQLDLPTFNPGVINRKVMCMRCKAVLWRVSSK</sequence>
<protein>
    <submittedName>
        <fullName evidence="1">Uncharacterized protein</fullName>
    </submittedName>
</protein>
<evidence type="ECO:0000313" key="2">
    <source>
        <dbReference type="Proteomes" id="UP000510822"/>
    </source>
</evidence>
<dbReference type="EMBL" id="CP058952">
    <property type="protein sequence ID" value="QLI82447.1"/>
    <property type="molecule type" value="Genomic_DNA"/>
</dbReference>
<dbReference type="Proteomes" id="UP000510822">
    <property type="component" value="Chromosome"/>
</dbReference>
<proteinExistence type="predicted"/>